<dbReference type="AlphaFoldDB" id="A0A8T0GGD5"/>
<accession>A0A8T0GGD5</accession>
<comment type="caution">
    <text evidence="5">The sequence shown here is derived from an EMBL/GenBank/DDBJ whole genome shotgun (WGS) entry which is preliminary data.</text>
</comment>
<evidence type="ECO:0000256" key="4">
    <source>
        <dbReference type="SAM" id="SignalP"/>
    </source>
</evidence>
<keyword evidence="3" id="KW-0722">Serine protease inhibitor</keyword>
<feature type="chain" id="PRO_5035783884" evidence="4">
    <location>
        <begin position="27"/>
        <end position="183"/>
    </location>
</feature>
<keyword evidence="2" id="KW-0646">Protease inhibitor</keyword>
<evidence type="ECO:0000313" key="6">
    <source>
        <dbReference type="Proteomes" id="UP000822688"/>
    </source>
</evidence>
<feature type="signal peptide" evidence="4">
    <location>
        <begin position="1"/>
        <end position="26"/>
    </location>
</feature>
<dbReference type="OrthoDB" id="10013825at2759"/>
<keyword evidence="4" id="KW-0732">Signal</keyword>
<reference evidence="5" key="1">
    <citation type="submission" date="2020-06" db="EMBL/GenBank/DDBJ databases">
        <title>WGS assembly of Ceratodon purpureus strain R40.</title>
        <authorList>
            <person name="Carey S.B."/>
            <person name="Jenkins J."/>
            <person name="Shu S."/>
            <person name="Lovell J.T."/>
            <person name="Sreedasyam A."/>
            <person name="Maumus F."/>
            <person name="Tiley G.P."/>
            <person name="Fernandez-Pozo N."/>
            <person name="Barry K."/>
            <person name="Chen C."/>
            <person name="Wang M."/>
            <person name="Lipzen A."/>
            <person name="Daum C."/>
            <person name="Saski C.A."/>
            <person name="Payton A.C."/>
            <person name="Mcbreen J.C."/>
            <person name="Conrad R.E."/>
            <person name="Kollar L.M."/>
            <person name="Olsson S."/>
            <person name="Huttunen S."/>
            <person name="Landis J.B."/>
            <person name="Wickett N.J."/>
            <person name="Johnson M.G."/>
            <person name="Rensing S.A."/>
            <person name="Grimwood J."/>
            <person name="Schmutz J."/>
            <person name="Mcdaniel S.F."/>
        </authorList>
    </citation>
    <scope>NUCLEOTIDE SEQUENCE</scope>
    <source>
        <strain evidence="5">R40</strain>
    </source>
</reference>
<dbReference type="GO" id="GO:0009611">
    <property type="term" value="P:response to wounding"/>
    <property type="evidence" value="ECO:0007669"/>
    <property type="project" value="InterPro"/>
</dbReference>
<keyword evidence="6" id="KW-1185">Reference proteome</keyword>
<comment type="similarity">
    <text evidence="1">Belongs to the protease inhibitor I13 (potato type I serine protease inhibitor) family.</text>
</comment>
<evidence type="ECO:0000256" key="2">
    <source>
        <dbReference type="ARBA" id="ARBA00022690"/>
    </source>
</evidence>
<dbReference type="Gene3D" id="3.30.10.10">
    <property type="entry name" value="Trypsin Inhibitor V, subunit A"/>
    <property type="match status" value="1"/>
</dbReference>
<evidence type="ECO:0000256" key="3">
    <source>
        <dbReference type="ARBA" id="ARBA00022900"/>
    </source>
</evidence>
<dbReference type="InterPro" id="IPR000864">
    <property type="entry name" value="Prot_inh_pot1"/>
</dbReference>
<protein>
    <submittedName>
        <fullName evidence="5">Uncharacterized protein</fullName>
    </submittedName>
</protein>
<dbReference type="EMBL" id="CM026431">
    <property type="protein sequence ID" value="KAG0558371.1"/>
    <property type="molecule type" value="Genomic_DNA"/>
</dbReference>
<name>A0A8T0GGD5_CERPU</name>
<dbReference type="GO" id="GO:0004867">
    <property type="term" value="F:serine-type endopeptidase inhibitor activity"/>
    <property type="evidence" value="ECO:0007669"/>
    <property type="project" value="UniProtKB-KW"/>
</dbReference>
<dbReference type="PANTHER" id="PTHR33091:SF29">
    <property type="entry name" value="SUBTILISIN INHIBITOR 1"/>
    <property type="match status" value="1"/>
</dbReference>
<proteinExistence type="inferred from homology"/>
<gene>
    <name evidence="5" type="ORF">KC19_10G022700</name>
</gene>
<dbReference type="InterPro" id="IPR036354">
    <property type="entry name" value="Prot_inh_pot1_sf"/>
</dbReference>
<dbReference type="Proteomes" id="UP000822688">
    <property type="component" value="Chromosome 10"/>
</dbReference>
<dbReference type="PANTHER" id="PTHR33091">
    <property type="entry name" value="PROTEIN, PUTATIVE, EXPRESSED-RELATED"/>
    <property type="match status" value="1"/>
</dbReference>
<evidence type="ECO:0000313" key="5">
    <source>
        <dbReference type="EMBL" id="KAG0558371.1"/>
    </source>
</evidence>
<sequence>MERRMFAAILLISSIAGGGVIQLTNAQYEGEELRLNPTGIHKRTEWPEMLHKNLTAIFEHFMETLGSHHHFDFGIFIQKPLPKVQHRPQNEKDSDVWLYLTHDDIVYEIPRHGRWHPNRINPGWPELKGVHYKDAIQVIMHDMPGVLVDYGPLKRLKPKGTEINRVVLYIDDNEKVARVPNVG</sequence>
<evidence type="ECO:0000256" key="1">
    <source>
        <dbReference type="ARBA" id="ARBA00008210"/>
    </source>
</evidence>
<dbReference type="SUPFAM" id="SSF54654">
    <property type="entry name" value="CI-2 family of serine protease inhibitors"/>
    <property type="match status" value="1"/>
</dbReference>
<organism evidence="5 6">
    <name type="scientific">Ceratodon purpureus</name>
    <name type="common">Fire moss</name>
    <name type="synonym">Dicranum purpureum</name>
    <dbReference type="NCBI Taxonomy" id="3225"/>
    <lineage>
        <taxon>Eukaryota</taxon>
        <taxon>Viridiplantae</taxon>
        <taxon>Streptophyta</taxon>
        <taxon>Embryophyta</taxon>
        <taxon>Bryophyta</taxon>
        <taxon>Bryophytina</taxon>
        <taxon>Bryopsida</taxon>
        <taxon>Dicranidae</taxon>
        <taxon>Pseudoditrichales</taxon>
        <taxon>Ditrichaceae</taxon>
        <taxon>Ceratodon</taxon>
    </lineage>
</organism>
<dbReference type="Pfam" id="PF00280">
    <property type="entry name" value="potato_inhibit"/>
    <property type="match status" value="1"/>
</dbReference>